<evidence type="ECO:0000256" key="5">
    <source>
        <dbReference type="ARBA" id="ARBA00032523"/>
    </source>
</evidence>
<gene>
    <name evidence="8" type="ORF">I5731_17605</name>
</gene>
<accession>A0A931I5G1</accession>
<sequence>MTGPTSPLPTTRLLVSVSDAAEARLALAAGAGLIDAKDPRAGALGALDPAVITEIRDAVAGRATVTAVTGDHTTIEAAVAAAERIAATGVDLVKIGFPAALDGAALADALESLARRHRLVAVLFADEEPDFGFIPVLALAGFAGVMLDTAGKSGGLRRHLPDPALAAFVARAHRRGLMAGLAGSLRAEDLPVLAAFGPDLLGMRGGVCEGYDRTRPLDPVRVAEAAGLLAAPAALLAGGVR</sequence>
<proteinExistence type="predicted"/>
<dbReference type="Pfam" id="PF04476">
    <property type="entry name" value="4HFCP_synth"/>
    <property type="match status" value="1"/>
</dbReference>
<dbReference type="PIRSF" id="PIRSF015957">
    <property type="entry name" value="UCP015957"/>
    <property type="match status" value="1"/>
</dbReference>
<keyword evidence="4" id="KW-0704">Schiff base</keyword>
<protein>
    <recommendedName>
        <fullName evidence="2">(5-formylfuran-3-yl)methyl phosphate synthase</fullName>
        <ecNumber evidence="2">4.2.3.153</ecNumber>
    </recommendedName>
    <alternativeName>
        <fullName evidence="5">4-(hydroxymethyl)-2-furancarboxaldehyde-phosphate synthase</fullName>
    </alternativeName>
</protein>
<comment type="caution">
    <text evidence="8">The sequence shown here is derived from an EMBL/GenBank/DDBJ whole genome shotgun (WGS) entry which is preliminary data.</text>
</comment>
<keyword evidence="9" id="KW-1185">Reference proteome</keyword>
<evidence type="ECO:0000256" key="4">
    <source>
        <dbReference type="ARBA" id="ARBA00023270"/>
    </source>
</evidence>
<dbReference type="EMBL" id="JADZLT010000056">
    <property type="protein sequence ID" value="MBH0239641.1"/>
    <property type="molecule type" value="Genomic_DNA"/>
</dbReference>
<name>A0A931I5G1_9HYPH</name>
<evidence type="ECO:0000256" key="3">
    <source>
        <dbReference type="ARBA" id="ARBA00023239"/>
    </source>
</evidence>
<evidence type="ECO:0000256" key="6">
    <source>
        <dbReference type="ARBA" id="ARBA00047628"/>
    </source>
</evidence>
<dbReference type="EC" id="4.2.3.153" evidence="2"/>
<dbReference type="RefSeq" id="WP_197312729.1">
    <property type="nucleotide sequence ID" value="NZ_JADZLT010000056.1"/>
</dbReference>
<feature type="active site" description="Schiff-base intermediate with substrate" evidence="7">
    <location>
        <position position="37"/>
    </location>
</feature>
<evidence type="ECO:0000313" key="8">
    <source>
        <dbReference type="EMBL" id="MBH0239641.1"/>
    </source>
</evidence>
<evidence type="ECO:0000256" key="7">
    <source>
        <dbReference type="PIRSR" id="PIRSR015957-1"/>
    </source>
</evidence>
<dbReference type="GO" id="GO:0016829">
    <property type="term" value="F:lyase activity"/>
    <property type="evidence" value="ECO:0007669"/>
    <property type="project" value="UniProtKB-KW"/>
</dbReference>
<dbReference type="AlphaFoldDB" id="A0A931I5G1"/>
<reference evidence="8" key="1">
    <citation type="submission" date="2020-12" db="EMBL/GenBank/DDBJ databases">
        <title>Methylobrevis albus sp. nov., isolated from fresh water lack sediment.</title>
        <authorList>
            <person name="Zou Q."/>
        </authorList>
    </citation>
    <scope>NUCLEOTIDE SEQUENCE</scope>
    <source>
        <strain evidence="8">L22</strain>
    </source>
</reference>
<organism evidence="8 9">
    <name type="scientific">Methylobrevis albus</name>
    <dbReference type="NCBI Taxonomy" id="2793297"/>
    <lineage>
        <taxon>Bacteria</taxon>
        <taxon>Pseudomonadati</taxon>
        <taxon>Pseudomonadota</taxon>
        <taxon>Alphaproteobacteria</taxon>
        <taxon>Hyphomicrobiales</taxon>
        <taxon>Pleomorphomonadaceae</taxon>
        <taxon>Methylobrevis</taxon>
    </lineage>
</organism>
<evidence type="ECO:0000256" key="2">
    <source>
        <dbReference type="ARBA" id="ARBA00012553"/>
    </source>
</evidence>
<dbReference type="Proteomes" id="UP000631694">
    <property type="component" value="Unassembled WGS sequence"/>
</dbReference>
<feature type="active site" description="Proton acceptor" evidence="7">
    <location>
        <position position="94"/>
    </location>
</feature>
<dbReference type="InterPro" id="IPR007565">
    <property type="entry name" value="4HFCP_synth"/>
</dbReference>
<keyword evidence="3" id="KW-0456">Lyase</keyword>
<evidence type="ECO:0000313" key="9">
    <source>
        <dbReference type="Proteomes" id="UP000631694"/>
    </source>
</evidence>
<comment type="catalytic activity">
    <reaction evidence="6">
        <text>2 D-glyceraldehyde 3-phosphate = 4-(hydroxymethyl)-2-furancarboxaldehyde phosphate + phosphate + 2 H2O</text>
        <dbReference type="Rhea" id="RHEA:43536"/>
        <dbReference type="ChEBI" id="CHEBI:15377"/>
        <dbReference type="ChEBI" id="CHEBI:43474"/>
        <dbReference type="ChEBI" id="CHEBI:59776"/>
        <dbReference type="ChEBI" id="CHEBI:83407"/>
        <dbReference type="EC" id="4.2.3.153"/>
    </reaction>
</comment>
<evidence type="ECO:0000256" key="1">
    <source>
        <dbReference type="ARBA" id="ARBA00003810"/>
    </source>
</evidence>
<comment type="function">
    <text evidence="1">Catalyzes the formation of 4-(hydroxymethyl)-2-furancarboxaldehyde phosphate (4-HFC-P) from two molecules of glyceraldehyde-3-P (GA-3-P).</text>
</comment>